<reference evidence="4" key="1">
    <citation type="submission" date="2019-06" db="EMBL/GenBank/DDBJ databases">
        <title>Complete genome sequence of Methylogaea oryzae strain JCM16910.</title>
        <authorList>
            <person name="Asakawa S."/>
        </authorList>
    </citation>
    <scope>NUCLEOTIDE SEQUENCE</scope>
    <source>
        <strain evidence="4">E10</strain>
    </source>
</reference>
<dbReference type="RefSeq" id="WP_054772981.1">
    <property type="nucleotide sequence ID" value="NZ_AP019782.1"/>
</dbReference>
<dbReference type="InterPro" id="IPR037522">
    <property type="entry name" value="HD_GYP_dom"/>
</dbReference>
<dbReference type="SMART" id="SM00471">
    <property type="entry name" value="HDc"/>
    <property type="match status" value="1"/>
</dbReference>
<dbReference type="SMART" id="SM00448">
    <property type="entry name" value="REC"/>
    <property type="match status" value="1"/>
</dbReference>
<feature type="domain" description="Response regulatory" evidence="2">
    <location>
        <begin position="15"/>
        <end position="131"/>
    </location>
</feature>
<evidence type="ECO:0000256" key="1">
    <source>
        <dbReference type="PROSITE-ProRule" id="PRU00169"/>
    </source>
</evidence>
<dbReference type="GO" id="GO:0000160">
    <property type="term" value="P:phosphorelay signal transduction system"/>
    <property type="evidence" value="ECO:0007669"/>
    <property type="project" value="InterPro"/>
</dbReference>
<proteinExistence type="predicted"/>
<evidence type="ECO:0000259" key="3">
    <source>
        <dbReference type="PROSITE" id="PS51832"/>
    </source>
</evidence>
<dbReference type="PANTHER" id="PTHR45228:SF5">
    <property type="entry name" value="CYCLIC DI-GMP PHOSPHODIESTERASE VC_1348-RELATED"/>
    <property type="match status" value="1"/>
</dbReference>
<dbReference type="PROSITE" id="PS51832">
    <property type="entry name" value="HD_GYP"/>
    <property type="match status" value="1"/>
</dbReference>
<dbReference type="Pfam" id="PF13487">
    <property type="entry name" value="HD_5"/>
    <property type="match status" value="1"/>
</dbReference>
<dbReference type="InterPro" id="IPR011006">
    <property type="entry name" value="CheY-like_superfamily"/>
</dbReference>
<evidence type="ECO:0000259" key="2">
    <source>
        <dbReference type="PROSITE" id="PS50110"/>
    </source>
</evidence>
<dbReference type="Gene3D" id="3.40.50.2300">
    <property type="match status" value="1"/>
</dbReference>
<dbReference type="AlphaFoldDB" id="A0A8D5AJT9"/>
<dbReference type="Proteomes" id="UP000824988">
    <property type="component" value="Chromosome"/>
</dbReference>
<feature type="modified residue" description="4-aspartylphosphate" evidence="1">
    <location>
        <position position="64"/>
    </location>
</feature>
<keyword evidence="1" id="KW-0597">Phosphoprotein</keyword>
<sequence length="379" mass="42242">MTEHPADKTSQAQKTLLLVDDTPENLTVLGEILMPYYRIRVANSGARALAAAASSPRPDLILLDVMMPEMDGYEVITRLKDADDTRDIPVIFVTALDAVEDETRGLTLGAADYITKPVQPAVVLARVLAQLELKDARDRMRDQNAWLEAEVQRRMQQNQRIQDVSMRALASLAEARDNETGNHIMRTQGYVNVLCQELAKLPKYQDILTPGQIEHITKTAPLHDIGKVGIPDSVLHKPGKHTPEEWEIMKTHAKVGADAIWRAIQDEEDPAGVDFLYRAMEIAEHHHEKWDGSGYPAGLKGEDIPLSARLMALADVFDALISRRVYKPPFTIERATDIIEQGKGSHFDPEVVNAFKARLDDFRAIAARYADKDSDGDPA</sequence>
<dbReference type="Pfam" id="PF00072">
    <property type="entry name" value="Response_reg"/>
    <property type="match status" value="1"/>
</dbReference>
<dbReference type="InterPro" id="IPR001789">
    <property type="entry name" value="Sig_transdc_resp-reg_receiver"/>
</dbReference>
<feature type="domain" description="HD-GYP" evidence="3">
    <location>
        <begin position="158"/>
        <end position="371"/>
    </location>
</feature>
<dbReference type="InterPro" id="IPR052020">
    <property type="entry name" value="Cyclic_di-GMP/3'3'-cGAMP_PDE"/>
</dbReference>
<dbReference type="InterPro" id="IPR003607">
    <property type="entry name" value="HD/PDEase_dom"/>
</dbReference>
<dbReference type="SUPFAM" id="SSF109604">
    <property type="entry name" value="HD-domain/PDEase-like"/>
    <property type="match status" value="1"/>
</dbReference>
<organism evidence="4 5">
    <name type="scientific">Methylogaea oryzae</name>
    <dbReference type="NCBI Taxonomy" id="1295382"/>
    <lineage>
        <taxon>Bacteria</taxon>
        <taxon>Pseudomonadati</taxon>
        <taxon>Pseudomonadota</taxon>
        <taxon>Gammaproteobacteria</taxon>
        <taxon>Methylococcales</taxon>
        <taxon>Methylococcaceae</taxon>
        <taxon>Methylogaea</taxon>
    </lineage>
</organism>
<protein>
    <submittedName>
        <fullName evidence="4">Two-component system response regulator</fullName>
    </submittedName>
</protein>
<evidence type="ECO:0000313" key="4">
    <source>
        <dbReference type="EMBL" id="BBL70396.1"/>
    </source>
</evidence>
<dbReference type="EMBL" id="AP019782">
    <property type="protein sequence ID" value="BBL70396.1"/>
    <property type="molecule type" value="Genomic_DNA"/>
</dbReference>
<dbReference type="GO" id="GO:0008081">
    <property type="term" value="F:phosphoric diester hydrolase activity"/>
    <property type="evidence" value="ECO:0007669"/>
    <property type="project" value="UniProtKB-ARBA"/>
</dbReference>
<name>A0A8D5AJT9_9GAMM</name>
<evidence type="ECO:0000313" key="5">
    <source>
        <dbReference type="Proteomes" id="UP000824988"/>
    </source>
</evidence>
<dbReference type="PANTHER" id="PTHR45228">
    <property type="entry name" value="CYCLIC DI-GMP PHOSPHODIESTERASE TM_0186-RELATED"/>
    <property type="match status" value="1"/>
</dbReference>
<dbReference type="SUPFAM" id="SSF52172">
    <property type="entry name" value="CheY-like"/>
    <property type="match status" value="1"/>
</dbReference>
<dbReference type="KEGG" id="moz:MoryE10_10020"/>
<gene>
    <name evidence="4" type="ORF">MoryE10_10020</name>
</gene>
<accession>A0A8D5AJT9</accession>
<dbReference type="PROSITE" id="PS50110">
    <property type="entry name" value="RESPONSE_REGULATORY"/>
    <property type="match status" value="1"/>
</dbReference>
<dbReference type="Gene3D" id="1.10.3210.10">
    <property type="entry name" value="Hypothetical protein af1432"/>
    <property type="match status" value="1"/>
</dbReference>
<keyword evidence="5" id="KW-1185">Reference proteome</keyword>
<dbReference type="CDD" id="cd00077">
    <property type="entry name" value="HDc"/>
    <property type="match status" value="1"/>
</dbReference>